<dbReference type="InterPro" id="IPR034686">
    <property type="entry name" value="Terpene_cyclase-like_2"/>
</dbReference>
<evidence type="ECO:0000313" key="2">
    <source>
        <dbReference type="EMBL" id="MBS0029254.1"/>
    </source>
</evidence>
<dbReference type="EC" id="4.2.3.-" evidence="1"/>
<dbReference type="SFLD" id="SFLDG01020">
    <property type="entry name" value="Terpene_Cyclase_Like_2"/>
    <property type="match status" value="1"/>
</dbReference>
<keyword evidence="3" id="KW-1185">Reference proteome</keyword>
<gene>
    <name evidence="2" type="ORF">KE626_18165</name>
</gene>
<dbReference type="SUPFAM" id="SSF48576">
    <property type="entry name" value="Terpenoid synthases"/>
    <property type="match status" value="1"/>
</dbReference>
<accession>A0ABS5J203</accession>
<dbReference type="Pfam" id="PF19086">
    <property type="entry name" value="Terpene_syn_C_2"/>
    <property type="match status" value="1"/>
</dbReference>
<sequence length="324" mass="38168">MSFESPIPKYPWPYFIGRFSEEFYEEENNWIDTDYTFMSEGTREKYKRHGLAQATSYMFPACTTMEQIRPIARFMVWLTLYDDYHEVCPVHELAGIRDHIMDVMLGEAPRPDDIGLIRQVARSREEFLPYVNDYWFERWAQSFYRYTTYGIMEETPYKLAKRCPTLDNLMFIREYSISMYPYGDPVEPSINFIAPRYVSEHPVIQRLKALMCRIMAIQNDLASLKKELAIDTEILNIVVVIMHQFKVSVEEACTESLRMHDEYVREFAEIQANLPNFGAIQKDVENFVYHMALMITGLGAWYYGGNSIRYSTPGAFPKPEYSVR</sequence>
<dbReference type="PANTHER" id="PTHR35201">
    <property type="entry name" value="TERPENE SYNTHASE"/>
    <property type="match status" value="1"/>
</dbReference>
<evidence type="ECO:0000313" key="3">
    <source>
        <dbReference type="Proteomes" id="UP000676386"/>
    </source>
</evidence>
<evidence type="ECO:0000256" key="1">
    <source>
        <dbReference type="RuleBase" id="RU366034"/>
    </source>
</evidence>
<dbReference type="RefSeq" id="WP_211974345.1">
    <property type="nucleotide sequence ID" value="NZ_CBFHAM010000011.1"/>
</dbReference>
<proteinExistence type="inferred from homology"/>
<dbReference type="SFLD" id="SFLDS00005">
    <property type="entry name" value="Isoprenoid_Synthase_Type_I"/>
    <property type="match status" value="1"/>
</dbReference>
<comment type="cofactor">
    <cofactor evidence="1">
        <name>Mg(2+)</name>
        <dbReference type="ChEBI" id="CHEBI:18420"/>
    </cofactor>
</comment>
<dbReference type="Gene3D" id="1.10.600.10">
    <property type="entry name" value="Farnesyl Diphosphate Synthase"/>
    <property type="match status" value="1"/>
</dbReference>
<dbReference type="Proteomes" id="UP000676386">
    <property type="component" value="Unassembled WGS sequence"/>
</dbReference>
<keyword evidence="1" id="KW-0460">Magnesium</keyword>
<keyword evidence="1" id="KW-0479">Metal-binding</keyword>
<keyword evidence="1" id="KW-0456">Lyase</keyword>
<protein>
    <recommendedName>
        <fullName evidence="1">Terpene synthase</fullName>
        <ecNumber evidence="1">4.2.3.-</ecNumber>
    </recommendedName>
</protein>
<dbReference type="PANTHER" id="PTHR35201:SF4">
    <property type="entry name" value="BETA-PINACENE SYNTHASE-RELATED"/>
    <property type="match status" value="1"/>
</dbReference>
<comment type="similarity">
    <text evidence="1">Belongs to the terpene synthase family.</text>
</comment>
<dbReference type="EMBL" id="JAGTXB010000008">
    <property type="protein sequence ID" value="MBS0029254.1"/>
    <property type="molecule type" value="Genomic_DNA"/>
</dbReference>
<name>A0ABS5J203_9BACT</name>
<comment type="caution">
    <text evidence="2">The sequence shown here is derived from an EMBL/GenBank/DDBJ whole genome shotgun (WGS) entry which is preliminary data.</text>
</comment>
<dbReference type="InterPro" id="IPR008949">
    <property type="entry name" value="Isoprenoid_synthase_dom_sf"/>
</dbReference>
<organism evidence="2 3">
    <name type="scientific">Chitinophaga hostae</name>
    <dbReference type="NCBI Taxonomy" id="2831022"/>
    <lineage>
        <taxon>Bacteria</taxon>
        <taxon>Pseudomonadati</taxon>
        <taxon>Bacteroidota</taxon>
        <taxon>Chitinophagia</taxon>
        <taxon>Chitinophagales</taxon>
        <taxon>Chitinophagaceae</taxon>
        <taxon>Chitinophaga</taxon>
    </lineage>
</organism>
<reference evidence="2 3" key="1">
    <citation type="submission" date="2021-04" db="EMBL/GenBank/DDBJ databases">
        <title>Chitinophaga sp. nov., isolated from the rhizosphere soil.</title>
        <authorList>
            <person name="He S."/>
        </authorList>
    </citation>
    <scope>NUCLEOTIDE SEQUENCE [LARGE SCALE GENOMIC DNA]</scope>
    <source>
        <strain evidence="2 3">2R12</strain>
    </source>
</reference>